<dbReference type="GO" id="GO:0016491">
    <property type="term" value="F:oxidoreductase activity"/>
    <property type="evidence" value="ECO:0007669"/>
    <property type="project" value="UniProtKB-KW"/>
</dbReference>
<dbReference type="EMBL" id="WMBC01000018">
    <property type="protein sequence ID" value="MTD62697.1"/>
    <property type="molecule type" value="Genomic_DNA"/>
</dbReference>
<dbReference type="PRINTS" id="PR00081">
    <property type="entry name" value="GDHRDH"/>
</dbReference>
<dbReference type="PANTHER" id="PTHR44196:SF1">
    <property type="entry name" value="DEHYDROGENASE_REDUCTASE SDR FAMILY MEMBER 7B"/>
    <property type="match status" value="1"/>
</dbReference>
<dbReference type="SUPFAM" id="SSF51735">
    <property type="entry name" value="NAD(P)-binding Rossmann-fold domains"/>
    <property type="match status" value="1"/>
</dbReference>
<evidence type="ECO:0000256" key="2">
    <source>
        <dbReference type="ARBA" id="ARBA00023002"/>
    </source>
</evidence>
<dbReference type="PANTHER" id="PTHR44196">
    <property type="entry name" value="DEHYDROGENASE/REDUCTASE SDR FAMILY MEMBER 7B"/>
    <property type="match status" value="1"/>
</dbReference>
<dbReference type="Proteomes" id="UP000437824">
    <property type="component" value="Unassembled WGS sequence"/>
</dbReference>
<dbReference type="InterPro" id="IPR036291">
    <property type="entry name" value="NAD(P)-bd_dom_sf"/>
</dbReference>
<evidence type="ECO:0000313" key="4">
    <source>
        <dbReference type="EMBL" id="MTD62697.1"/>
    </source>
</evidence>
<accession>A0A844GQT4</accession>
<proteinExistence type="inferred from homology"/>
<comment type="similarity">
    <text evidence="1 3">Belongs to the short-chain dehydrogenases/reductases (SDR) family.</text>
</comment>
<gene>
    <name evidence="4" type="ORF">GKZ57_16020</name>
</gene>
<evidence type="ECO:0000313" key="5">
    <source>
        <dbReference type="Proteomes" id="UP000437824"/>
    </source>
</evidence>
<keyword evidence="2" id="KW-0560">Oxidoreductase</keyword>
<organism evidence="4 5">
    <name type="scientific">Blautia luti DSM 14534 = JCM 17040</name>
    <dbReference type="NCBI Taxonomy" id="649762"/>
    <lineage>
        <taxon>Bacteria</taxon>
        <taxon>Bacillati</taxon>
        <taxon>Bacillota</taxon>
        <taxon>Clostridia</taxon>
        <taxon>Lachnospirales</taxon>
        <taxon>Lachnospiraceae</taxon>
        <taxon>Blautia</taxon>
    </lineage>
</organism>
<dbReference type="CDD" id="cd05374">
    <property type="entry name" value="17beta-HSD-like_SDR_c"/>
    <property type="match status" value="1"/>
</dbReference>
<name>A0A844GQT4_9FIRM</name>
<comment type="caution">
    <text evidence="4">The sequence shown here is derived from an EMBL/GenBank/DDBJ whole genome shotgun (WGS) entry which is preliminary data.</text>
</comment>
<evidence type="ECO:0000256" key="1">
    <source>
        <dbReference type="ARBA" id="ARBA00006484"/>
    </source>
</evidence>
<dbReference type="PRINTS" id="PR00080">
    <property type="entry name" value="SDRFAMILY"/>
</dbReference>
<dbReference type="InterPro" id="IPR002347">
    <property type="entry name" value="SDR_fam"/>
</dbReference>
<dbReference type="Gene3D" id="3.40.50.720">
    <property type="entry name" value="NAD(P)-binding Rossmann-like Domain"/>
    <property type="match status" value="1"/>
</dbReference>
<sequence length="267" mass="28699">MESKQKRTALVTGGSSGIGRCTAVALSKAGYIVYEFSRRDVPVEGVRRMCVDVTDEASVQEAVEQILSERGSIEILVNCAGFGISGAVEFTESEQAKAQFNVNFFGTVNVSRAVLPSMRRQHSGHIVNISSVAAVAHIPFQAFYSASKAAVSSYSCALDNEVSPYGVRVTAVELGDIHTGFTQARQKTVLGDDEYGGRISRSVSQMEKDELSGMSPEVIGTYIAQIAQKKNCAPICVAGVKYKILRLLCKILPCTLRGKIVGSIYAK</sequence>
<dbReference type="Pfam" id="PF00106">
    <property type="entry name" value="adh_short"/>
    <property type="match status" value="1"/>
</dbReference>
<reference evidence="4 5" key="1">
    <citation type="submission" date="2019-11" db="EMBL/GenBank/DDBJ databases">
        <title>Draft genome sequence of Blautia luti DSM 14534T, isolated from human stool.</title>
        <authorList>
            <person name="Ortiz R."/>
            <person name="Melis-Arcos F."/>
            <person name="Covarrubias P."/>
            <person name="Cardenas J.P."/>
            <person name="Perez-Donoso J."/>
            <person name="Almonacid D."/>
        </authorList>
    </citation>
    <scope>NUCLEOTIDE SEQUENCE [LARGE SCALE GENOMIC DNA]</scope>
    <source>
        <strain evidence="4 5">DSM 14534</strain>
    </source>
</reference>
<dbReference type="AlphaFoldDB" id="A0A844GQT4"/>
<dbReference type="RefSeq" id="WP_154780980.1">
    <property type="nucleotide sequence ID" value="NZ_WMBC01000018.1"/>
</dbReference>
<evidence type="ECO:0000256" key="3">
    <source>
        <dbReference type="RuleBase" id="RU000363"/>
    </source>
</evidence>
<protein>
    <submittedName>
        <fullName evidence="4">SDR family NAD(P)-dependent oxidoreductase</fullName>
    </submittedName>
</protein>
<dbReference type="GO" id="GO:0016020">
    <property type="term" value="C:membrane"/>
    <property type="evidence" value="ECO:0007669"/>
    <property type="project" value="TreeGrafter"/>
</dbReference>